<organism evidence="1 3">
    <name type="scientific">Rhizopus delemar (strain RA 99-880 / ATCC MYA-4621 / FGSC 9543 / NRRL 43880)</name>
    <name type="common">Mucormycosis agent</name>
    <name type="synonym">Rhizopus arrhizus var. delemar</name>
    <dbReference type="NCBI Taxonomy" id="246409"/>
    <lineage>
        <taxon>Eukaryota</taxon>
        <taxon>Fungi</taxon>
        <taxon>Fungi incertae sedis</taxon>
        <taxon>Mucoromycota</taxon>
        <taxon>Mucoromycotina</taxon>
        <taxon>Mucoromycetes</taxon>
        <taxon>Mucorales</taxon>
        <taxon>Mucorineae</taxon>
        <taxon>Rhizopodaceae</taxon>
        <taxon>Rhizopus</taxon>
    </lineage>
</organism>
<dbReference type="VEuPathDB" id="FungiDB:RO3G_02138"/>
<proteinExistence type="predicted"/>
<name>I1BMK4_RHIO9</name>
<dbReference type="RefSeq" id="XP_067512830.1">
    <property type="nucleotide sequence ID" value="XM_067656729.1"/>
</dbReference>
<reference evidence="1 3" key="1">
    <citation type="journal article" date="2009" name="PLoS Genet.">
        <title>Genomic analysis of the basal lineage fungus Rhizopus oryzae reveals a whole-genome duplication.</title>
        <authorList>
            <person name="Ma L.-J."/>
            <person name="Ibrahim A.S."/>
            <person name="Skory C."/>
            <person name="Grabherr M.G."/>
            <person name="Burger G."/>
            <person name="Butler M."/>
            <person name="Elias M."/>
            <person name="Idnurm A."/>
            <person name="Lang B.F."/>
            <person name="Sone T."/>
            <person name="Abe A."/>
            <person name="Calvo S.E."/>
            <person name="Corrochano L.M."/>
            <person name="Engels R."/>
            <person name="Fu J."/>
            <person name="Hansberg W."/>
            <person name="Kim J.-M."/>
            <person name="Kodira C.D."/>
            <person name="Koehrsen M.J."/>
            <person name="Liu B."/>
            <person name="Miranda-Saavedra D."/>
            <person name="O'Leary S."/>
            <person name="Ortiz-Castellanos L."/>
            <person name="Poulter R."/>
            <person name="Rodriguez-Romero J."/>
            <person name="Ruiz-Herrera J."/>
            <person name="Shen Y.-Q."/>
            <person name="Zeng Q."/>
            <person name="Galagan J."/>
            <person name="Birren B.W."/>
            <person name="Cuomo C.A."/>
            <person name="Wickes B.L."/>
        </authorList>
    </citation>
    <scope>NUCLEOTIDE SEQUENCE [LARGE SCALE GENOMIC DNA]</scope>
    <source>
        <strain evidence="1">RA 99-880</strain>
        <strain evidence="3">RA 99-880 / ATCC MYA-4621 / FGSC 9543 / NRRL 43880</strain>
    </source>
</reference>
<evidence type="ECO:0000313" key="2">
    <source>
        <dbReference type="EMBL" id="EIE77437.1"/>
    </source>
</evidence>
<dbReference type="AlphaFoldDB" id="I1BMK4"/>
<dbReference type="EMBL" id="CH476732">
    <property type="protein sequence ID" value="EIE77434.1"/>
    <property type="molecule type" value="Genomic_DNA"/>
</dbReference>
<dbReference type="Proteomes" id="UP000009138">
    <property type="component" value="Unassembled WGS sequence"/>
</dbReference>
<protein>
    <submittedName>
        <fullName evidence="1">Uncharacterized protein</fullName>
    </submittedName>
</protein>
<dbReference type="InParanoid" id="I1BMK4"/>
<evidence type="ECO:0000313" key="3">
    <source>
        <dbReference type="Proteomes" id="UP000009138"/>
    </source>
</evidence>
<keyword evidence="3" id="KW-1185">Reference proteome</keyword>
<dbReference type="GeneID" id="93609110"/>
<accession>I1BMK4</accession>
<gene>
    <name evidence="1" type="ORF">RO3G_02138</name>
    <name evidence="2" type="ORF">RO3G_02141</name>
</gene>
<reference evidence="1" key="2">
    <citation type="submission" date="2012-04" db="EMBL/GenBank/DDBJ databases">
        <title>Annotation of the Rhizopus oryzae genome.</title>
        <authorList>
            <consortium name="The Broad Institute Genome Sequencing Platform"/>
            <person name="Birren B."/>
            <person name="Lander E."/>
            <person name="Galagan J."/>
            <person name="Nusbaum C."/>
            <person name="Devon K."/>
            <person name="Ma L.-J."/>
            <person name="Jaffe D."/>
            <person name="Butler J."/>
            <person name="Alvarez P."/>
            <person name="Gnerre S."/>
            <person name="Grabherr M."/>
            <person name="Kleber M."/>
            <person name="Mauceli E."/>
            <person name="Brockman W."/>
            <person name="Rounsley S."/>
            <person name="Young S."/>
            <person name="LaButti K."/>
            <person name="Pushparaj V."/>
            <person name="DeCaprio D."/>
            <person name="Crawford M."/>
            <person name="Koehrsen M."/>
            <person name="Engels R."/>
            <person name="Montgomery P."/>
            <person name="Pearson M."/>
            <person name="Howarth C."/>
            <person name="Larson L."/>
            <person name="Luoma S."/>
            <person name="White J."/>
            <person name="O'Leary S."/>
            <person name="Kodira C."/>
            <person name="Zeng Q."/>
            <person name="Yandava C."/>
            <person name="Alvarado L."/>
            <person name="Skory C.D."/>
            <person name="Ibrahim A."/>
            <person name="Lang F."/>
            <person name="Wickes B.L."/>
            <person name="Liu B."/>
        </authorList>
    </citation>
    <scope>NUCLEOTIDE SEQUENCE</scope>
    <source>
        <strain evidence="1">RA 99-880</strain>
    </source>
</reference>
<dbReference type="EMBL" id="CH476732">
    <property type="protein sequence ID" value="EIE77437.1"/>
    <property type="molecule type" value="Genomic_DNA"/>
</dbReference>
<evidence type="ECO:0000313" key="1">
    <source>
        <dbReference type="EMBL" id="EIE77434.1"/>
    </source>
</evidence>
<sequence length="30" mass="3314">MPGSQEFIPWFWALSGGTEDCEEVLSPSRG</sequence>
<dbReference type="VEuPathDB" id="FungiDB:RO3G_02141"/>